<dbReference type="KEGG" id="crie:AK829_07770"/>
<name>A0A0K1RCC8_9CORY</name>
<sequence length="219" mass="22432">MLGALSLAFIDSVNLLLIAVIVAVGIVAPRENRRYAKVTGLLIAGDWLGVASLAALMLLIFDGLGDTVQRFVEGPVFGILLIVTGVVTGLLALRGGDNAGLVQKVMGPLAVPSISTVLTGVVLGLVQSATSVPFYGGLALLSAAGIEPVQRYAAIPLYATVALSLPTLCALLVGWVRAKPNSAAGRAFAWARANPKTVSLAATWAVSVMLIALGALHLL</sequence>
<evidence type="ECO:0000313" key="1">
    <source>
        <dbReference type="EMBL" id="AKV59069.1"/>
    </source>
</evidence>
<dbReference type="RefSeq" id="WP_052205335.1">
    <property type="nucleotide sequence ID" value="NZ_BAAAGW010000015.1"/>
</dbReference>
<protein>
    <submittedName>
        <fullName evidence="1">Uncharacterized protein</fullName>
    </submittedName>
</protein>
<dbReference type="Proteomes" id="UP000060016">
    <property type="component" value="Chromosome"/>
</dbReference>
<dbReference type="EMBL" id="CP012342">
    <property type="protein sequence ID" value="AKV59069.1"/>
    <property type="molecule type" value="Genomic_DNA"/>
</dbReference>
<proteinExistence type="predicted"/>
<organism evidence="1 2">
    <name type="scientific">Corynebacterium riegelii</name>
    <dbReference type="NCBI Taxonomy" id="156976"/>
    <lineage>
        <taxon>Bacteria</taxon>
        <taxon>Bacillati</taxon>
        <taxon>Actinomycetota</taxon>
        <taxon>Actinomycetes</taxon>
        <taxon>Mycobacteriales</taxon>
        <taxon>Corynebacteriaceae</taxon>
        <taxon>Corynebacterium</taxon>
    </lineage>
</organism>
<reference evidence="1 2" key="1">
    <citation type="submission" date="2015-08" db="EMBL/GenBank/DDBJ databases">
        <authorList>
            <person name="Babu N.S."/>
            <person name="Beckwith C.J."/>
            <person name="Beseler K.G."/>
            <person name="Brison A."/>
            <person name="Carone J.V."/>
            <person name="Caskin T.P."/>
            <person name="Diamond M."/>
            <person name="Durham M.E."/>
            <person name="Foxe J.M."/>
            <person name="Go M."/>
            <person name="Henderson B.A."/>
            <person name="Jones I.B."/>
            <person name="McGettigan J.A."/>
            <person name="Micheletti S.J."/>
            <person name="Nasrallah M.E."/>
            <person name="Ortiz D."/>
            <person name="Piller C.R."/>
            <person name="Privatt S.R."/>
            <person name="Schneider S.L."/>
            <person name="Sharp S."/>
            <person name="Smith T.C."/>
            <person name="Stanton J.D."/>
            <person name="Ullery H.E."/>
            <person name="Wilson R.J."/>
            <person name="Serrano M.G."/>
            <person name="Buck G."/>
            <person name="Lee V."/>
            <person name="Wang Y."/>
            <person name="Carvalho R."/>
            <person name="Voegtly L."/>
            <person name="Shi R."/>
            <person name="Duckworth R."/>
            <person name="Johnson A."/>
            <person name="Loviza R."/>
            <person name="Walstead R."/>
            <person name="Shah Z."/>
            <person name="Kiflezghi M."/>
            <person name="Wade K."/>
            <person name="Ball S.L."/>
            <person name="Bradley K.W."/>
            <person name="Asai D.J."/>
            <person name="Bowman C.A."/>
            <person name="Russell D.A."/>
            <person name="Pope W.H."/>
            <person name="Jacobs-Sera D."/>
            <person name="Hendrix R.W."/>
            <person name="Hatfull G.F."/>
        </authorList>
    </citation>
    <scope>NUCLEOTIDE SEQUENCE [LARGE SCALE GENOMIC DNA]</scope>
    <source>
        <strain evidence="1 2">PUDD_83A45</strain>
    </source>
</reference>
<gene>
    <name evidence="1" type="ORF">AK829_07770</name>
</gene>
<evidence type="ECO:0000313" key="2">
    <source>
        <dbReference type="Proteomes" id="UP000060016"/>
    </source>
</evidence>
<dbReference type="STRING" id="156976.AK829_07770"/>
<dbReference type="AlphaFoldDB" id="A0A0K1RCC8"/>
<accession>A0A0K1RCC8</accession>
<dbReference type="PATRIC" id="fig|156976.3.peg.1554"/>
<keyword evidence="2" id="KW-1185">Reference proteome</keyword>